<feature type="domain" description="Ion transport" evidence="13">
    <location>
        <begin position="58"/>
        <end position="228"/>
    </location>
</feature>
<keyword evidence="11 14" id="KW-0407">Ion channel</keyword>
<evidence type="ECO:0000313" key="14">
    <source>
        <dbReference type="EMBL" id="MBD2319931.1"/>
    </source>
</evidence>
<evidence type="ECO:0000256" key="10">
    <source>
        <dbReference type="ARBA" id="ARBA00023136"/>
    </source>
</evidence>
<feature type="transmembrane region" description="Helical" evidence="12">
    <location>
        <begin position="36"/>
        <end position="57"/>
    </location>
</feature>
<evidence type="ECO:0000256" key="6">
    <source>
        <dbReference type="ARBA" id="ARBA00022882"/>
    </source>
</evidence>
<dbReference type="Proteomes" id="UP000618445">
    <property type="component" value="Unassembled WGS sequence"/>
</dbReference>
<feature type="transmembrane region" description="Helical" evidence="12">
    <location>
        <begin position="189"/>
        <end position="206"/>
    </location>
</feature>
<keyword evidence="10 12" id="KW-0472">Membrane</keyword>
<dbReference type="SUPFAM" id="SSF81324">
    <property type="entry name" value="Voltage-gated potassium channels"/>
    <property type="match status" value="1"/>
</dbReference>
<gene>
    <name evidence="14" type="ORF">H6G05_24225</name>
</gene>
<evidence type="ECO:0000256" key="8">
    <source>
        <dbReference type="ARBA" id="ARBA00022989"/>
    </source>
</evidence>
<evidence type="ECO:0000256" key="7">
    <source>
        <dbReference type="ARBA" id="ARBA00022958"/>
    </source>
</evidence>
<keyword evidence="9" id="KW-0406">Ion transport</keyword>
<feature type="transmembrane region" description="Helical" evidence="12">
    <location>
        <begin position="94"/>
        <end position="114"/>
    </location>
</feature>
<keyword evidence="4 12" id="KW-0812">Transmembrane</keyword>
<evidence type="ECO:0000256" key="11">
    <source>
        <dbReference type="ARBA" id="ARBA00023303"/>
    </source>
</evidence>
<evidence type="ECO:0000256" key="3">
    <source>
        <dbReference type="ARBA" id="ARBA00022538"/>
    </source>
</evidence>
<name>A0ABR8CH62_9CYAN</name>
<evidence type="ECO:0000256" key="1">
    <source>
        <dbReference type="ARBA" id="ARBA00004141"/>
    </source>
</evidence>
<dbReference type="InterPro" id="IPR027359">
    <property type="entry name" value="Volt_channel_dom_sf"/>
</dbReference>
<evidence type="ECO:0000256" key="4">
    <source>
        <dbReference type="ARBA" id="ARBA00022692"/>
    </source>
</evidence>
<dbReference type="Gene3D" id="1.20.5.110">
    <property type="match status" value="1"/>
</dbReference>
<keyword evidence="3" id="KW-0633">Potassium transport</keyword>
<organism evidence="14 15">
    <name type="scientific">Phormidium tenue FACHB-1050</name>
    <dbReference type="NCBI Taxonomy" id="2692857"/>
    <lineage>
        <taxon>Bacteria</taxon>
        <taxon>Bacillati</taxon>
        <taxon>Cyanobacteriota</taxon>
        <taxon>Cyanophyceae</taxon>
        <taxon>Oscillatoriophycideae</taxon>
        <taxon>Oscillatoriales</taxon>
        <taxon>Oscillatoriaceae</taxon>
        <taxon>Phormidium</taxon>
    </lineage>
</organism>
<evidence type="ECO:0000256" key="12">
    <source>
        <dbReference type="SAM" id="Phobius"/>
    </source>
</evidence>
<feature type="transmembrane region" description="Helical" evidence="12">
    <location>
        <begin position="213"/>
        <end position="238"/>
    </location>
</feature>
<proteinExistence type="predicted"/>
<dbReference type="GO" id="GO:0034220">
    <property type="term" value="P:monoatomic ion transmembrane transport"/>
    <property type="evidence" value="ECO:0007669"/>
    <property type="project" value="UniProtKB-KW"/>
</dbReference>
<dbReference type="EMBL" id="JACJQY010000075">
    <property type="protein sequence ID" value="MBD2319931.1"/>
    <property type="molecule type" value="Genomic_DNA"/>
</dbReference>
<keyword evidence="2" id="KW-0813">Transport</keyword>
<keyword evidence="15" id="KW-1185">Reference proteome</keyword>
<dbReference type="PANTHER" id="PTHR11537">
    <property type="entry name" value="VOLTAGE-GATED POTASSIUM CHANNEL"/>
    <property type="match status" value="1"/>
</dbReference>
<evidence type="ECO:0000313" key="15">
    <source>
        <dbReference type="Proteomes" id="UP000618445"/>
    </source>
</evidence>
<evidence type="ECO:0000259" key="13">
    <source>
        <dbReference type="Pfam" id="PF00520"/>
    </source>
</evidence>
<dbReference type="RefSeq" id="WP_190582434.1">
    <property type="nucleotide sequence ID" value="NZ_CAWPQU010000073.1"/>
</dbReference>
<dbReference type="InterPro" id="IPR005821">
    <property type="entry name" value="Ion_trans_dom"/>
</dbReference>
<dbReference type="Pfam" id="PF00520">
    <property type="entry name" value="Ion_trans"/>
    <property type="match status" value="1"/>
</dbReference>
<comment type="caution">
    <text evidence="14">The sequence shown here is derived from an EMBL/GenBank/DDBJ whole genome shotgun (WGS) entry which is preliminary data.</text>
</comment>
<keyword evidence="6" id="KW-0851">Voltage-gated channel</keyword>
<dbReference type="Gene3D" id="1.10.287.70">
    <property type="match status" value="1"/>
</dbReference>
<keyword evidence="7" id="KW-0630">Potassium</keyword>
<feature type="transmembrane region" description="Helical" evidence="12">
    <location>
        <begin position="150"/>
        <end position="169"/>
    </location>
</feature>
<evidence type="ECO:0000256" key="9">
    <source>
        <dbReference type="ARBA" id="ARBA00023065"/>
    </source>
</evidence>
<evidence type="ECO:0000256" key="2">
    <source>
        <dbReference type="ARBA" id="ARBA00022448"/>
    </source>
</evidence>
<accession>A0ABR8CH62</accession>
<dbReference type="InterPro" id="IPR028325">
    <property type="entry name" value="VG_K_chnl"/>
</dbReference>
<protein>
    <submittedName>
        <fullName evidence="14">Potassium channel family protein</fullName>
    </submittedName>
</protein>
<feature type="transmembrane region" description="Helical" evidence="12">
    <location>
        <begin position="64"/>
        <end position="82"/>
    </location>
</feature>
<dbReference type="Gene3D" id="1.20.120.350">
    <property type="entry name" value="Voltage-gated potassium channels. Chain C"/>
    <property type="match status" value="1"/>
</dbReference>
<keyword evidence="5" id="KW-0631">Potassium channel</keyword>
<reference evidence="14 15" key="1">
    <citation type="journal article" date="2020" name="ISME J.">
        <title>Comparative genomics reveals insights into cyanobacterial evolution and habitat adaptation.</title>
        <authorList>
            <person name="Chen M.Y."/>
            <person name="Teng W.K."/>
            <person name="Zhao L."/>
            <person name="Hu C.X."/>
            <person name="Zhou Y.K."/>
            <person name="Han B.P."/>
            <person name="Song L.R."/>
            <person name="Shu W.S."/>
        </authorList>
    </citation>
    <scope>NUCLEOTIDE SEQUENCE [LARGE SCALE GENOMIC DNA]</scope>
    <source>
        <strain evidence="14 15">FACHB-1050</strain>
    </source>
</reference>
<sequence length="279" mass="30938">MRSPKPASKIPPESELAAIDRERYELLQQWESWLEMPMLVLSFAWLGLLIVELVWGLNPLLETIGITIWGIFILDFCLKFLLAPHKLFYLNHNWLIAFSLIIPALRTLKIVPILRSLQSVHAVRGLQLLGIMTRTNRGMRLLGASMERRGIGYVFALTAIVALAGAAGIYTFERKLPDGAVGIADYGTALWWTAMVMTTIGSDYFPKTGEGRVLCFLLAVYAIALCGYATAILATFFVGQDAESDEAEIAGTKSIQALQVEIAALRTEIQALAKRDLEH</sequence>
<keyword evidence="8 12" id="KW-1133">Transmembrane helix</keyword>
<evidence type="ECO:0000256" key="5">
    <source>
        <dbReference type="ARBA" id="ARBA00022826"/>
    </source>
</evidence>
<comment type="subcellular location">
    <subcellularLocation>
        <location evidence="1">Membrane</location>
        <topology evidence="1">Multi-pass membrane protein</topology>
    </subcellularLocation>
</comment>
<dbReference type="PANTHER" id="PTHR11537:SF254">
    <property type="entry name" value="POTASSIUM VOLTAGE-GATED CHANNEL PROTEIN SHAB"/>
    <property type="match status" value="1"/>
</dbReference>